<organism evidence="2">
    <name type="scientific">Laccaria bicolor (strain S238N-H82 / ATCC MYA-4686)</name>
    <name type="common">Bicoloured deceiver</name>
    <name type="synonym">Laccaria laccata var. bicolor</name>
    <dbReference type="NCBI Taxonomy" id="486041"/>
    <lineage>
        <taxon>Eukaryota</taxon>
        <taxon>Fungi</taxon>
        <taxon>Dikarya</taxon>
        <taxon>Basidiomycota</taxon>
        <taxon>Agaricomycotina</taxon>
        <taxon>Agaricomycetes</taxon>
        <taxon>Agaricomycetidae</taxon>
        <taxon>Agaricales</taxon>
        <taxon>Agaricineae</taxon>
        <taxon>Hydnangiaceae</taxon>
        <taxon>Laccaria</taxon>
    </lineage>
</organism>
<dbReference type="KEGG" id="lbc:LACBIDRAFT_311492"/>
<dbReference type="AlphaFoldDB" id="B0CXI4"/>
<reference evidence="1 2" key="1">
    <citation type="journal article" date="2008" name="Nature">
        <title>The genome of Laccaria bicolor provides insights into mycorrhizal symbiosis.</title>
        <authorList>
            <person name="Martin F."/>
            <person name="Aerts A."/>
            <person name="Ahren D."/>
            <person name="Brun A."/>
            <person name="Danchin E.G.J."/>
            <person name="Duchaussoy F."/>
            <person name="Gibon J."/>
            <person name="Kohler A."/>
            <person name="Lindquist E."/>
            <person name="Pereda V."/>
            <person name="Salamov A."/>
            <person name="Shapiro H.J."/>
            <person name="Wuyts J."/>
            <person name="Blaudez D."/>
            <person name="Buee M."/>
            <person name="Brokstein P."/>
            <person name="Canbaeck B."/>
            <person name="Cohen D."/>
            <person name="Courty P.E."/>
            <person name="Coutinho P.M."/>
            <person name="Delaruelle C."/>
            <person name="Detter J.C."/>
            <person name="Deveau A."/>
            <person name="DiFazio S."/>
            <person name="Duplessis S."/>
            <person name="Fraissinet-Tachet L."/>
            <person name="Lucic E."/>
            <person name="Frey-Klett P."/>
            <person name="Fourrey C."/>
            <person name="Feussner I."/>
            <person name="Gay G."/>
            <person name="Grimwood J."/>
            <person name="Hoegger P.J."/>
            <person name="Jain P."/>
            <person name="Kilaru S."/>
            <person name="Labbe J."/>
            <person name="Lin Y.C."/>
            <person name="Legue V."/>
            <person name="Le Tacon F."/>
            <person name="Marmeisse R."/>
            <person name="Melayah D."/>
            <person name="Montanini B."/>
            <person name="Muratet M."/>
            <person name="Nehls U."/>
            <person name="Niculita-Hirzel H."/>
            <person name="Oudot-Le Secq M.P."/>
            <person name="Peter M."/>
            <person name="Quesneville H."/>
            <person name="Rajashekar B."/>
            <person name="Reich M."/>
            <person name="Rouhier N."/>
            <person name="Schmutz J."/>
            <person name="Yin T."/>
            <person name="Chalot M."/>
            <person name="Henrissat B."/>
            <person name="Kuees U."/>
            <person name="Lucas S."/>
            <person name="Van de Peer Y."/>
            <person name="Podila G.K."/>
            <person name="Polle A."/>
            <person name="Pukkila P.J."/>
            <person name="Richardson P.M."/>
            <person name="Rouze P."/>
            <person name="Sanders I.R."/>
            <person name="Stajich J.E."/>
            <person name="Tunlid A."/>
            <person name="Tuskan G."/>
            <person name="Grigoriev I.V."/>
        </authorList>
    </citation>
    <scope>NUCLEOTIDE SEQUENCE [LARGE SCALE GENOMIC DNA]</scope>
    <source>
        <strain evidence="2">S238N-H82 / ATCC MYA-4686</strain>
    </source>
</reference>
<keyword evidence="2" id="KW-1185">Reference proteome</keyword>
<dbReference type="InParanoid" id="B0CXI4"/>
<sequence length="87" mass="9552">MITAQKTLLLLYKKFGSSILLDLIWDVHSQTTKPGLNGCLESFQNILKYICANIHIASKSNLAALSLAYVTGGQELTQLVQNLIDTT</sequence>
<dbReference type="GeneID" id="6072222"/>
<name>B0CXI4_LACBS</name>
<dbReference type="EMBL" id="DS547094">
    <property type="protein sequence ID" value="EDR12266.1"/>
    <property type="molecule type" value="Genomic_DNA"/>
</dbReference>
<gene>
    <name evidence="1" type="ORF">LACBIDRAFT_311492</name>
</gene>
<accession>B0CXI4</accession>
<dbReference type="HOGENOM" id="CLU_190863_0_0_1"/>
<protein>
    <submittedName>
        <fullName evidence="1">Predicted protein</fullName>
    </submittedName>
</protein>
<proteinExistence type="predicted"/>
<dbReference type="RefSeq" id="XP_001876530.1">
    <property type="nucleotide sequence ID" value="XM_001876495.1"/>
</dbReference>
<evidence type="ECO:0000313" key="2">
    <source>
        <dbReference type="Proteomes" id="UP000001194"/>
    </source>
</evidence>
<dbReference type="Proteomes" id="UP000001194">
    <property type="component" value="Unassembled WGS sequence"/>
</dbReference>
<evidence type="ECO:0000313" key="1">
    <source>
        <dbReference type="EMBL" id="EDR12266.1"/>
    </source>
</evidence>